<organism evidence="2 3">
    <name type="scientific">Arthrobacter mobilis</name>
    <dbReference type="NCBI Taxonomy" id="2724944"/>
    <lineage>
        <taxon>Bacteria</taxon>
        <taxon>Bacillati</taxon>
        <taxon>Actinomycetota</taxon>
        <taxon>Actinomycetes</taxon>
        <taxon>Micrococcales</taxon>
        <taxon>Micrococcaceae</taxon>
        <taxon>Arthrobacter</taxon>
    </lineage>
</organism>
<dbReference type="Pfam" id="PF01522">
    <property type="entry name" value="Polysacc_deac_1"/>
    <property type="match status" value="1"/>
</dbReference>
<dbReference type="Proteomes" id="UP000544090">
    <property type="component" value="Unassembled WGS sequence"/>
</dbReference>
<dbReference type="EMBL" id="JAAZSQ010000030">
    <property type="protein sequence ID" value="NKX56666.1"/>
    <property type="molecule type" value="Genomic_DNA"/>
</dbReference>
<comment type="caution">
    <text evidence="2">The sequence shown here is derived from an EMBL/GenBank/DDBJ whole genome shotgun (WGS) entry which is preliminary data.</text>
</comment>
<evidence type="ECO:0000313" key="3">
    <source>
        <dbReference type="Proteomes" id="UP000544090"/>
    </source>
</evidence>
<dbReference type="PANTHER" id="PTHR47561:SF1">
    <property type="entry name" value="POLYSACCHARIDE DEACETYLASE FAMILY PROTEIN (AFU_ORTHOLOGUE AFUA_6G05030)"/>
    <property type="match status" value="1"/>
</dbReference>
<dbReference type="PROSITE" id="PS51677">
    <property type="entry name" value="NODB"/>
    <property type="match status" value="1"/>
</dbReference>
<name>A0A7X6K7Q2_9MICC</name>
<evidence type="ECO:0000259" key="1">
    <source>
        <dbReference type="PROSITE" id="PS51677"/>
    </source>
</evidence>
<dbReference type="CDD" id="cd10938">
    <property type="entry name" value="CE4_HpPgdA_like"/>
    <property type="match status" value="1"/>
</dbReference>
<dbReference type="SUPFAM" id="SSF88713">
    <property type="entry name" value="Glycoside hydrolase/deacetylase"/>
    <property type="match status" value="1"/>
</dbReference>
<dbReference type="PANTHER" id="PTHR47561">
    <property type="entry name" value="POLYSACCHARIDE DEACETYLASE FAMILY PROTEIN (AFU_ORTHOLOGUE AFUA_6G05030)"/>
    <property type="match status" value="1"/>
</dbReference>
<dbReference type="GO" id="GO:0016810">
    <property type="term" value="F:hydrolase activity, acting on carbon-nitrogen (but not peptide) bonds"/>
    <property type="evidence" value="ECO:0007669"/>
    <property type="project" value="InterPro"/>
</dbReference>
<accession>A0A7X6K7Q2</accession>
<proteinExistence type="predicted"/>
<evidence type="ECO:0000313" key="2">
    <source>
        <dbReference type="EMBL" id="NKX56666.1"/>
    </source>
</evidence>
<dbReference type="AlphaFoldDB" id="A0A7X6K7Q2"/>
<dbReference type="InterPro" id="IPR002509">
    <property type="entry name" value="NODB_dom"/>
</dbReference>
<feature type="domain" description="NodB homology" evidence="1">
    <location>
        <begin position="34"/>
        <end position="268"/>
    </location>
</feature>
<protein>
    <submittedName>
        <fullName evidence="2">Polysaccharide deacetylase</fullName>
    </submittedName>
</protein>
<keyword evidence="3" id="KW-1185">Reference proteome</keyword>
<gene>
    <name evidence="2" type="ORF">HGG74_19505</name>
</gene>
<sequence>MPLALPEGKRLAVSVSADFDAHSVWMGSFGNTSPAYLSRGEFGAEVGVPRVLETFRRFGIRTTWCIPTHTLQTFPSQCEAVMDHGHEIAAHGVYHEYIPKLEADEERRLMELQLKQHEKLVGSRPAGYRSPAWDFSETTLQLLEEFEFTWDSSLMGRDFEPYRPRPVIRQSREEGNVFGPPSSVLEIPVSWYLDDFPPLENLPRSVGMASTDDVLKRWTDLFDFAHERVPGGVYALTVHPQTIGRGHHLLMFERFLEHASQHSDVWFAPISDIAACWQD</sequence>
<dbReference type="Gene3D" id="3.20.20.370">
    <property type="entry name" value="Glycoside hydrolase/deacetylase"/>
    <property type="match status" value="1"/>
</dbReference>
<dbReference type="InterPro" id="IPR011330">
    <property type="entry name" value="Glyco_hydro/deAcase_b/a-brl"/>
</dbReference>
<dbReference type="GO" id="GO:0005975">
    <property type="term" value="P:carbohydrate metabolic process"/>
    <property type="evidence" value="ECO:0007669"/>
    <property type="project" value="InterPro"/>
</dbReference>
<reference evidence="2 3" key="1">
    <citation type="submission" date="2020-04" db="EMBL/GenBank/DDBJ databases">
        <title>Arthrobacter sp. nov.</title>
        <authorList>
            <person name="Liu S."/>
        </authorList>
    </citation>
    <scope>NUCLEOTIDE SEQUENCE [LARGE SCALE GENOMIC DNA]</scope>
    <source>
        <strain evidence="2 3">E918</strain>
    </source>
</reference>
<dbReference type="RefSeq" id="WP_168489089.1">
    <property type="nucleotide sequence ID" value="NZ_JAAZSQ010000030.1"/>
</dbReference>
<dbReference type="InterPro" id="IPR037950">
    <property type="entry name" value="PgdA-like"/>
</dbReference>